<keyword evidence="3" id="KW-0378">Hydrolase</keyword>
<dbReference type="GO" id="GO:0031640">
    <property type="term" value="P:killing of cells of another organism"/>
    <property type="evidence" value="ECO:0007669"/>
    <property type="project" value="UniProtKB-KW"/>
</dbReference>
<dbReference type="Proteomes" id="UP000238206">
    <property type="component" value="Unassembled WGS sequence"/>
</dbReference>
<dbReference type="GO" id="GO:0042742">
    <property type="term" value="P:defense response to bacterium"/>
    <property type="evidence" value="ECO:0007669"/>
    <property type="project" value="UniProtKB-KW"/>
</dbReference>
<protein>
    <recommendedName>
        <fullName evidence="3">Lysozyme</fullName>
        <ecNumber evidence="3">3.2.1.17</ecNumber>
    </recommendedName>
</protein>
<evidence type="ECO:0000313" key="4">
    <source>
        <dbReference type="EMBL" id="PQP19720.1"/>
    </source>
</evidence>
<dbReference type="GO" id="GO:0016998">
    <property type="term" value="P:cell wall macromolecule catabolic process"/>
    <property type="evidence" value="ECO:0007669"/>
    <property type="project" value="InterPro"/>
</dbReference>
<evidence type="ECO:0000256" key="1">
    <source>
        <dbReference type="ARBA" id="ARBA00022529"/>
    </source>
</evidence>
<organism evidence="4 5">
    <name type="scientific">Burkholderia cepacia</name>
    <name type="common">Pseudomonas cepacia</name>
    <dbReference type="NCBI Taxonomy" id="292"/>
    <lineage>
        <taxon>Bacteria</taxon>
        <taxon>Pseudomonadati</taxon>
        <taxon>Pseudomonadota</taxon>
        <taxon>Betaproteobacteria</taxon>
        <taxon>Burkholderiales</taxon>
        <taxon>Burkholderiaceae</taxon>
        <taxon>Burkholderia</taxon>
        <taxon>Burkholderia cepacia complex</taxon>
    </lineage>
</organism>
<proteinExistence type="inferred from homology"/>
<dbReference type="Gene3D" id="1.10.530.40">
    <property type="match status" value="1"/>
</dbReference>
<evidence type="ECO:0000256" key="2">
    <source>
        <dbReference type="ARBA" id="ARBA00022638"/>
    </source>
</evidence>
<keyword evidence="3" id="KW-0326">Glycosidase</keyword>
<dbReference type="EMBL" id="PUIQ01000009">
    <property type="protein sequence ID" value="PQP19720.1"/>
    <property type="molecule type" value="Genomic_DNA"/>
</dbReference>
<dbReference type="Pfam" id="PF00959">
    <property type="entry name" value="Phage_lysozyme"/>
    <property type="match status" value="1"/>
</dbReference>
<reference evidence="4 5" key="1">
    <citation type="submission" date="2018-02" db="EMBL/GenBank/DDBJ databases">
        <title>Draft genome sequencing of Burkholderia cepacia Y14-15.</title>
        <authorList>
            <person name="Zheng B.-X."/>
        </authorList>
    </citation>
    <scope>NUCLEOTIDE SEQUENCE [LARGE SCALE GENOMIC DNA]</scope>
    <source>
        <strain evidence="4 5">Y14-15</strain>
    </source>
</reference>
<dbReference type="GO" id="GO:0009253">
    <property type="term" value="P:peptidoglycan catabolic process"/>
    <property type="evidence" value="ECO:0007669"/>
    <property type="project" value="InterPro"/>
</dbReference>
<dbReference type="InterPro" id="IPR002196">
    <property type="entry name" value="Glyco_hydro_24"/>
</dbReference>
<sequence length="146" mass="16178">MSLTPYNDKLAGTLATVCYGETNVPMRRYTLAECKGMLSNSLAGYAAGVRKTVPGFDSLTDGQKVAAIDYAYNRGLGSWARASRPDDPPSIMEAYRRRDFPAACELYPKWALLRRGGKWIDCSVRANGCYGIYTRRMKERAACLGE</sequence>
<evidence type="ECO:0000313" key="5">
    <source>
        <dbReference type="Proteomes" id="UP000238206"/>
    </source>
</evidence>
<accession>A0A2S8IY52</accession>
<dbReference type="GO" id="GO:0003796">
    <property type="term" value="F:lysozyme activity"/>
    <property type="evidence" value="ECO:0007669"/>
    <property type="project" value="UniProtKB-EC"/>
</dbReference>
<dbReference type="AlphaFoldDB" id="A0A2S8IY52"/>
<comment type="caution">
    <text evidence="4">The sequence shown here is derived from an EMBL/GenBank/DDBJ whole genome shotgun (WGS) entry which is preliminary data.</text>
</comment>
<comment type="similarity">
    <text evidence="3">Belongs to the glycosyl hydrolase 24 family.</text>
</comment>
<gene>
    <name evidence="4" type="ORF">C5615_09795</name>
</gene>
<keyword evidence="1 3" id="KW-0929">Antimicrobial</keyword>
<dbReference type="InterPro" id="IPR023347">
    <property type="entry name" value="Lysozyme_dom_sf"/>
</dbReference>
<comment type="catalytic activity">
    <reaction evidence="3">
        <text>Hydrolysis of (1-&gt;4)-beta-linkages between N-acetylmuramic acid and N-acetyl-D-glucosamine residues in a peptidoglycan and between N-acetyl-D-glucosamine residues in chitodextrins.</text>
        <dbReference type="EC" id="3.2.1.17"/>
    </reaction>
</comment>
<dbReference type="SUPFAM" id="SSF53955">
    <property type="entry name" value="Lysozyme-like"/>
    <property type="match status" value="1"/>
</dbReference>
<dbReference type="InterPro" id="IPR023346">
    <property type="entry name" value="Lysozyme-like_dom_sf"/>
</dbReference>
<evidence type="ECO:0000256" key="3">
    <source>
        <dbReference type="RuleBase" id="RU003788"/>
    </source>
</evidence>
<keyword evidence="2 3" id="KW-0081">Bacteriolytic enzyme</keyword>
<name>A0A2S8IY52_BURCE</name>
<dbReference type="EC" id="3.2.1.17" evidence="3"/>